<gene>
    <name evidence="2" type="ORF">I4J41_03495</name>
</gene>
<comment type="caution">
    <text evidence="2">The sequence shown here is derived from an EMBL/GenBank/DDBJ whole genome shotgun (WGS) entry which is preliminary data.</text>
</comment>
<evidence type="ECO:0000313" key="3">
    <source>
        <dbReference type="Proteomes" id="UP000615580"/>
    </source>
</evidence>
<proteinExistence type="predicted"/>
<sequence length="196" mass="21669">MAARLGLSPLEVAAWTAIGDAGIISGSDIVKPQHNNLVSRMLRANAALATAGEASADFSDNATLIDVSCARIPHSRPTMRYRFFRAMSVYSHSVITATQVFCAAFIAITIGVALGFDRPDWAVVSVLLILQWGPSFPRHHRRYRYIYRPSRLGNPQLVPLARLVLLPIHGRNLGGTQLRLCRCFYHAARHAYGRCE</sequence>
<evidence type="ECO:0000256" key="1">
    <source>
        <dbReference type="SAM" id="Phobius"/>
    </source>
</evidence>
<keyword evidence="1" id="KW-0812">Transmembrane</keyword>
<keyword evidence="1" id="KW-0472">Membrane</keyword>
<organism evidence="2 3">
    <name type="scientific">Corynebacterium belfantii</name>
    <dbReference type="NCBI Taxonomy" id="2014537"/>
    <lineage>
        <taxon>Bacteria</taxon>
        <taxon>Bacillati</taxon>
        <taxon>Actinomycetota</taxon>
        <taxon>Actinomycetes</taxon>
        <taxon>Mycobacteriales</taxon>
        <taxon>Corynebacteriaceae</taxon>
        <taxon>Corynebacterium</taxon>
    </lineage>
</organism>
<dbReference type="Proteomes" id="UP000615580">
    <property type="component" value="Unassembled WGS sequence"/>
</dbReference>
<accession>A0ABS0LAI9</accession>
<dbReference type="EMBL" id="JADQUG010000008">
    <property type="protein sequence ID" value="MBG9353696.1"/>
    <property type="molecule type" value="Genomic_DNA"/>
</dbReference>
<reference evidence="2 3" key="1">
    <citation type="journal article" date="2020" name="J. Clin. Microbiol.">
        <title>Assessing the Genetic Diversity of Austrian Corynebacterium diphtheriae Clinical Isolates, 2011-2019.</title>
        <authorList>
            <person name="Schaeffer J."/>
            <person name="Huhulescu S."/>
            <person name="Stoeger A."/>
            <person name="Allerberger F."/>
            <person name="Ruppitsch W."/>
        </authorList>
    </citation>
    <scope>NUCLEOTIDE SEQUENCE [LARGE SCALE GENOMIC DNA]</scope>
    <source>
        <strain evidence="2 3">04-17</strain>
    </source>
</reference>
<dbReference type="RefSeq" id="WP_133119734.1">
    <property type="nucleotide sequence ID" value="NZ_CBCSFR010000020.1"/>
</dbReference>
<evidence type="ECO:0000313" key="2">
    <source>
        <dbReference type="EMBL" id="MBG9353696.1"/>
    </source>
</evidence>
<feature type="transmembrane region" description="Helical" evidence="1">
    <location>
        <begin position="121"/>
        <end position="137"/>
    </location>
</feature>
<keyword evidence="3" id="KW-1185">Reference proteome</keyword>
<name>A0ABS0LAI9_9CORY</name>
<protein>
    <submittedName>
        <fullName evidence="2">Uncharacterized protein</fullName>
    </submittedName>
</protein>
<feature type="transmembrane region" description="Helical" evidence="1">
    <location>
        <begin position="89"/>
        <end position="115"/>
    </location>
</feature>
<keyword evidence="1" id="KW-1133">Transmembrane helix</keyword>